<dbReference type="SUPFAM" id="SSF54277">
    <property type="entry name" value="CAD &amp; PB1 domains"/>
    <property type="match status" value="1"/>
</dbReference>
<dbReference type="PANTHER" id="PTHR31066:SF47">
    <property type="entry name" value="PB1 DOMAIN-CONTAINING PROTEIN"/>
    <property type="match status" value="1"/>
</dbReference>
<dbReference type="Gene3D" id="3.10.20.90">
    <property type="entry name" value="Phosphatidylinositol 3-kinase Catalytic Subunit, Chain A, domain 1"/>
    <property type="match status" value="1"/>
</dbReference>
<dbReference type="PANTHER" id="PTHR31066">
    <property type="entry name" value="OS05G0427100 PROTEIN-RELATED"/>
    <property type="match status" value="1"/>
</dbReference>
<reference evidence="4" key="1">
    <citation type="submission" date="2025-08" db="UniProtKB">
        <authorList>
            <consortium name="RefSeq"/>
        </authorList>
    </citation>
    <scope>IDENTIFICATION</scope>
    <source>
        <tissue evidence="4">Fruit stalk</tissue>
    </source>
</reference>
<feature type="compositionally biased region" description="Basic and acidic residues" evidence="1">
    <location>
        <begin position="334"/>
        <end position="346"/>
    </location>
</feature>
<dbReference type="InterPro" id="IPR053198">
    <property type="entry name" value="Gynoecium_Dev_Regulator"/>
</dbReference>
<sequence length="346" mass="38270">MTASEIIDGSDEGAASSPRSRVKFLCSYGGKILLRPGDANLKYVGGETRVVAVPRDIKYSELMEKLNTMVEGDVILKYQVIPEELDALVTVKSDEDLKHMVDEYHRLQSEGSPKLRAFLFPLSPVVLENQMNPVDPNAIEQRYIEAVNGIVRPSPNTSGRLTPVNPNPRPMFSISACSSPNSASPDDGKIIDPLPLEPPLLSGYLNNGLIMAKVQSSPSLYNLNNTLHPQSNNHSNHQVYQPHHYYHQHHQQLQQYSVQSPRPPLDFRTEKPPGPLDFGRGPMGHGHVPINPVYSMGRHNLVNSYSRCGCGYDECLVCTSGGLNRRGSLSTSGRLDKPDSPNHMME</sequence>
<evidence type="ECO:0000313" key="3">
    <source>
        <dbReference type="Proteomes" id="UP000515121"/>
    </source>
</evidence>
<accession>A0A6P5Z7H0</accession>
<name>A0A6P5Z7H0_DURZI</name>
<dbReference type="Pfam" id="PF00564">
    <property type="entry name" value="PB1"/>
    <property type="match status" value="1"/>
</dbReference>
<dbReference type="AlphaFoldDB" id="A0A6P5Z7H0"/>
<dbReference type="Proteomes" id="UP000515121">
    <property type="component" value="Unplaced"/>
</dbReference>
<dbReference type="GeneID" id="111298206"/>
<dbReference type="CDD" id="cd06410">
    <property type="entry name" value="PB1_UP2"/>
    <property type="match status" value="1"/>
</dbReference>
<dbReference type="InterPro" id="IPR000270">
    <property type="entry name" value="PB1_dom"/>
</dbReference>
<organism evidence="3 4">
    <name type="scientific">Durio zibethinus</name>
    <name type="common">Durian</name>
    <dbReference type="NCBI Taxonomy" id="66656"/>
    <lineage>
        <taxon>Eukaryota</taxon>
        <taxon>Viridiplantae</taxon>
        <taxon>Streptophyta</taxon>
        <taxon>Embryophyta</taxon>
        <taxon>Tracheophyta</taxon>
        <taxon>Spermatophyta</taxon>
        <taxon>Magnoliopsida</taxon>
        <taxon>eudicotyledons</taxon>
        <taxon>Gunneridae</taxon>
        <taxon>Pentapetalae</taxon>
        <taxon>rosids</taxon>
        <taxon>malvids</taxon>
        <taxon>Malvales</taxon>
        <taxon>Malvaceae</taxon>
        <taxon>Helicteroideae</taxon>
        <taxon>Durio</taxon>
    </lineage>
</organism>
<protein>
    <submittedName>
        <fullName evidence="4">Uncharacterized protein LOC111298206</fullName>
    </submittedName>
</protein>
<feature type="domain" description="PB1" evidence="2">
    <location>
        <begin position="36"/>
        <end position="122"/>
    </location>
</feature>
<evidence type="ECO:0000256" key="1">
    <source>
        <dbReference type="SAM" id="MobiDB-lite"/>
    </source>
</evidence>
<gene>
    <name evidence="4" type="primary">LOC111298206</name>
</gene>
<dbReference type="OrthoDB" id="1882326at2759"/>
<proteinExistence type="predicted"/>
<feature type="region of interest" description="Disordered" evidence="1">
    <location>
        <begin position="326"/>
        <end position="346"/>
    </location>
</feature>
<keyword evidence="3" id="KW-1185">Reference proteome</keyword>
<dbReference type="KEGG" id="dzi:111298206"/>
<dbReference type="SMART" id="SM00666">
    <property type="entry name" value="PB1"/>
    <property type="match status" value="1"/>
</dbReference>
<evidence type="ECO:0000313" key="4">
    <source>
        <dbReference type="RefSeq" id="XP_022748704.1"/>
    </source>
</evidence>
<evidence type="ECO:0000259" key="2">
    <source>
        <dbReference type="SMART" id="SM00666"/>
    </source>
</evidence>
<dbReference type="RefSeq" id="XP_022748704.1">
    <property type="nucleotide sequence ID" value="XM_022892969.1"/>
</dbReference>